<feature type="domain" description="POTRA" evidence="5">
    <location>
        <begin position="196"/>
        <end position="272"/>
    </location>
</feature>
<protein>
    <submittedName>
        <fullName evidence="6">Outer membrane protein</fullName>
    </submittedName>
</protein>
<keyword evidence="7" id="KW-1185">Reference proteome</keyword>
<dbReference type="Gene3D" id="2.40.160.50">
    <property type="entry name" value="membrane protein fhac: a member of the omp85/tpsb transporter family"/>
    <property type="match status" value="1"/>
</dbReference>
<dbReference type="InterPro" id="IPR000184">
    <property type="entry name" value="Bac_surfAg_D15"/>
</dbReference>
<dbReference type="PATRIC" id="fig|1391653.3.peg.2814"/>
<keyword evidence="3" id="KW-0812">Transmembrane</keyword>
<dbReference type="InterPro" id="IPR034746">
    <property type="entry name" value="POTRA"/>
</dbReference>
<dbReference type="Gene3D" id="3.10.20.310">
    <property type="entry name" value="membrane protein fhac"/>
    <property type="match status" value="3"/>
</dbReference>
<comment type="subcellular location">
    <subcellularLocation>
        <location evidence="1">Membrane</location>
    </subcellularLocation>
</comment>
<organism evidence="6 7">
    <name type="scientific">Vulgatibacter incomptus</name>
    <dbReference type="NCBI Taxonomy" id="1391653"/>
    <lineage>
        <taxon>Bacteria</taxon>
        <taxon>Pseudomonadati</taxon>
        <taxon>Myxococcota</taxon>
        <taxon>Myxococcia</taxon>
        <taxon>Myxococcales</taxon>
        <taxon>Cystobacterineae</taxon>
        <taxon>Vulgatibacteraceae</taxon>
        <taxon>Vulgatibacter</taxon>
    </lineage>
</organism>
<sequence length="659" mass="71837">MIARSGLLGLLGLLCLGACAHVDREREILGSLRFEGNEALSPGDLEPRLALAETPIWPWADRQYFDAGTLVGDRRRLVRYYQAEGFHQAKVRSRVSRTGAAVDVTFLVEEGAPTRIRTLRIDGLPDEVRDRVLEQPLPIREEARIREVDYDAAKGELIQRLRNQGYADATVSGSVGIDAAQNAADVRLLVAPGPPLRFGRVVITGAVQVPRQTILERVREVIPEGRSFSETRMADAQARLFDMGVFGGVRVSRGPTDASTRTVPLIVSVREAPFQTLRAGGGFGVDKERVEGRAIAQYTNRNFLGGLRTLRFDNRLGYAFVGEGAIQLNPTEQGVVGSSALDLLQPELFRHVDGNFRLEYEHGLESAYLFDSVRGRVGFPVRLHRSLVFTTSYNLQFFALQPFTETGGSTSTYSCVDERGNCVLSFLEERLTWDRRDNPLETTSGWLASIALQQGGGFLGGRASYNRVLGEARYFLPLPRAMVLALKLEGGAILPASGEVSPIMERFYAGGGSSLRAFGTRRLAPQKLREGRSLGPDGQVVENGTLRPLQTSDAVPVGGDTLLDASAELRFPIAGDLGLAAFVDAGNVGHTLQDSNVFSPNVAVGLGLRYRTPFGPIRLDAGYRVLTVLPRLVAPDETLTTVAVPETPFSLHFSIGEAF</sequence>
<evidence type="ECO:0000313" key="7">
    <source>
        <dbReference type="Proteomes" id="UP000055590"/>
    </source>
</evidence>
<evidence type="ECO:0000313" key="6">
    <source>
        <dbReference type="EMBL" id="AKU92324.1"/>
    </source>
</evidence>
<dbReference type="PANTHER" id="PTHR12815:SF18">
    <property type="entry name" value="SORTING AND ASSEMBLY MACHINERY COMPONENT 50 HOMOLOG"/>
    <property type="match status" value="1"/>
</dbReference>
<evidence type="ECO:0000256" key="2">
    <source>
        <dbReference type="ARBA" id="ARBA00022452"/>
    </source>
</evidence>
<evidence type="ECO:0000259" key="5">
    <source>
        <dbReference type="PROSITE" id="PS51779"/>
    </source>
</evidence>
<dbReference type="Proteomes" id="UP000055590">
    <property type="component" value="Chromosome"/>
</dbReference>
<dbReference type="Pfam" id="PF01103">
    <property type="entry name" value="Omp85"/>
    <property type="match status" value="1"/>
</dbReference>
<evidence type="ECO:0000256" key="4">
    <source>
        <dbReference type="ARBA" id="ARBA00023136"/>
    </source>
</evidence>
<keyword evidence="2" id="KW-1134">Transmembrane beta strand</keyword>
<dbReference type="Pfam" id="PF07244">
    <property type="entry name" value="POTRA"/>
    <property type="match status" value="3"/>
</dbReference>
<dbReference type="AlphaFoldDB" id="A0A0K1PGS6"/>
<dbReference type="InterPro" id="IPR010827">
    <property type="entry name" value="BamA/TamA_POTRA"/>
</dbReference>
<evidence type="ECO:0000256" key="1">
    <source>
        <dbReference type="ARBA" id="ARBA00004370"/>
    </source>
</evidence>
<dbReference type="STRING" id="1391653.AKJ08_2711"/>
<dbReference type="GO" id="GO:0019867">
    <property type="term" value="C:outer membrane"/>
    <property type="evidence" value="ECO:0007669"/>
    <property type="project" value="InterPro"/>
</dbReference>
<keyword evidence="4" id="KW-0472">Membrane</keyword>
<gene>
    <name evidence="6" type="ORF">AKJ08_2711</name>
</gene>
<dbReference type="KEGG" id="vin:AKJ08_2711"/>
<reference evidence="6 7" key="1">
    <citation type="submission" date="2015-08" db="EMBL/GenBank/DDBJ databases">
        <authorList>
            <person name="Babu N.S."/>
            <person name="Beckwith C.J."/>
            <person name="Beseler K.G."/>
            <person name="Brison A."/>
            <person name="Carone J.V."/>
            <person name="Caskin T.P."/>
            <person name="Diamond M."/>
            <person name="Durham M.E."/>
            <person name="Foxe J.M."/>
            <person name="Go M."/>
            <person name="Henderson B.A."/>
            <person name="Jones I.B."/>
            <person name="McGettigan J.A."/>
            <person name="Micheletti S.J."/>
            <person name="Nasrallah M.E."/>
            <person name="Ortiz D."/>
            <person name="Piller C.R."/>
            <person name="Privatt S.R."/>
            <person name="Schneider S.L."/>
            <person name="Sharp S."/>
            <person name="Smith T.C."/>
            <person name="Stanton J.D."/>
            <person name="Ullery H.E."/>
            <person name="Wilson R.J."/>
            <person name="Serrano M.G."/>
            <person name="Buck G."/>
            <person name="Lee V."/>
            <person name="Wang Y."/>
            <person name="Carvalho R."/>
            <person name="Voegtly L."/>
            <person name="Shi R."/>
            <person name="Duckworth R."/>
            <person name="Johnson A."/>
            <person name="Loviza R."/>
            <person name="Walstead R."/>
            <person name="Shah Z."/>
            <person name="Kiflezghi M."/>
            <person name="Wade K."/>
            <person name="Ball S.L."/>
            <person name="Bradley K.W."/>
            <person name="Asai D.J."/>
            <person name="Bowman C.A."/>
            <person name="Russell D.A."/>
            <person name="Pope W.H."/>
            <person name="Jacobs-Sera D."/>
            <person name="Hendrix R.W."/>
            <person name="Hatfull G.F."/>
        </authorList>
    </citation>
    <scope>NUCLEOTIDE SEQUENCE [LARGE SCALE GENOMIC DNA]</scope>
    <source>
        <strain evidence="6 7">DSM 27710</strain>
    </source>
</reference>
<dbReference type="InterPro" id="IPR039910">
    <property type="entry name" value="D15-like"/>
</dbReference>
<dbReference type="PROSITE" id="PS51779">
    <property type="entry name" value="POTRA"/>
    <property type="match status" value="1"/>
</dbReference>
<evidence type="ECO:0000256" key="3">
    <source>
        <dbReference type="ARBA" id="ARBA00022692"/>
    </source>
</evidence>
<dbReference type="RefSeq" id="WP_050726507.1">
    <property type="nucleotide sequence ID" value="NZ_CP012332.1"/>
</dbReference>
<dbReference type="PANTHER" id="PTHR12815">
    <property type="entry name" value="SORTING AND ASSEMBLY MACHINERY SAMM50 PROTEIN FAMILY MEMBER"/>
    <property type="match status" value="1"/>
</dbReference>
<accession>A0A0K1PGS6</accession>
<dbReference type="EMBL" id="CP012332">
    <property type="protein sequence ID" value="AKU92324.1"/>
    <property type="molecule type" value="Genomic_DNA"/>
</dbReference>
<name>A0A0K1PGS6_9BACT</name>
<proteinExistence type="predicted"/>